<proteinExistence type="inferred from homology"/>
<dbReference type="EMBL" id="BTCM01000002">
    <property type="protein sequence ID" value="GMK55543.1"/>
    <property type="molecule type" value="Genomic_DNA"/>
</dbReference>
<dbReference type="Pfam" id="PF07896">
    <property type="entry name" value="DUF1674"/>
    <property type="match status" value="1"/>
</dbReference>
<dbReference type="InterPro" id="IPR012875">
    <property type="entry name" value="SDHF4"/>
</dbReference>
<comment type="similarity">
    <text evidence="1">Belongs to the SDHAF4 family.</text>
</comment>
<evidence type="ECO:0000313" key="5">
    <source>
        <dbReference type="Proteomes" id="UP001222932"/>
    </source>
</evidence>
<feature type="region of interest" description="Disordered" evidence="3">
    <location>
        <begin position="23"/>
        <end position="44"/>
    </location>
</feature>
<evidence type="ECO:0000256" key="2">
    <source>
        <dbReference type="ARBA" id="ARBA00022170"/>
    </source>
</evidence>
<dbReference type="GO" id="GO:0005739">
    <property type="term" value="C:mitochondrion"/>
    <property type="evidence" value="ECO:0007669"/>
    <property type="project" value="TreeGrafter"/>
</dbReference>
<evidence type="ECO:0000256" key="1">
    <source>
        <dbReference type="ARBA" id="ARBA00005701"/>
    </source>
</evidence>
<reference evidence="4" key="1">
    <citation type="journal article" date="2023" name="BMC Genomics">
        <title>Chromosome-level genome assemblies of Cutaneotrichosporon spp. (Trichosporonales, Basidiomycota) reveal imbalanced evolution between nucleotide sequences and chromosome synteny.</title>
        <authorList>
            <person name="Kobayashi Y."/>
            <person name="Kayamori A."/>
            <person name="Aoki K."/>
            <person name="Shiwa Y."/>
            <person name="Matsutani M."/>
            <person name="Fujita N."/>
            <person name="Sugita T."/>
            <person name="Iwasaki W."/>
            <person name="Tanaka N."/>
            <person name="Takashima M."/>
        </authorList>
    </citation>
    <scope>NUCLEOTIDE SEQUENCE</scope>
    <source>
        <strain evidence="4">HIS016</strain>
    </source>
</reference>
<dbReference type="PANTHER" id="PTHR28524">
    <property type="entry name" value="SUCCINATE DEHYDROGENASE ASSEMBLY FACTOR 4, MITOCHONDRIAL"/>
    <property type="match status" value="1"/>
</dbReference>
<reference evidence="4" key="2">
    <citation type="submission" date="2023-06" db="EMBL/GenBank/DDBJ databases">
        <authorList>
            <person name="Kobayashi Y."/>
            <person name="Kayamori A."/>
            <person name="Aoki K."/>
            <person name="Shiwa Y."/>
            <person name="Fujita N."/>
            <person name="Sugita T."/>
            <person name="Iwasaki W."/>
            <person name="Tanaka N."/>
            <person name="Takashima M."/>
        </authorList>
    </citation>
    <scope>NUCLEOTIDE SEQUENCE</scope>
    <source>
        <strain evidence="4">HIS016</strain>
    </source>
</reference>
<accession>A0AAD3TRC8</accession>
<organism evidence="4 5">
    <name type="scientific">Cutaneotrichosporon spelunceum</name>
    <dbReference type="NCBI Taxonomy" id="1672016"/>
    <lineage>
        <taxon>Eukaryota</taxon>
        <taxon>Fungi</taxon>
        <taxon>Dikarya</taxon>
        <taxon>Basidiomycota</taxon>
        <taxon>Agaricomycotina</taxon>
        <taxon>Tremellomycetes</taxon>
        <taxon>Trichosporonales</taxon>
        <taxon>Trichosporonaceae</taxon>
        <taxon>Cutaneotrichosporon</taxon>
    </lineage>
</organism>
<feature type="region of interest" description="Disordered" evidence="3">
    <location>
        <begin position="88"/>
        <end position="130"/>
    </location>
</feature>
<dbReference type="PANTHER" id="PTHR28524:SF3">
    <property type="entry name" value="SUCCINATE DEHYDROGENASE ASSEMBLY FACTOR 4, MITOCHONDRIAL"/>
    <property type="match status" value="1"/>
</dbReference>
<evidence type="ECO:0000313" key="4">
    <source>
        <dbReference type="EMBL" id="GMK55543.1"/>
    </source>
</evidence>
<name>A0AAD3TRC8_9TREE</name>
<sequence length="130" mass="14098">MSFLRLRLALRPASSLRVLSPHAHRALSTTGPTARDFNRPAPPPLPAAEQAEFERLQKAAEVAVPEGLEDATPDELIEALGQEVHRDARPVATSFEGDTNPDTGEVGGPKRDPFQATNEDWAFGGRVTDF</sequence>
<keyword evidence="5" id="KW-1185">Reference proteome</keyword>
<protein>
    <recommendedName>
        <fullName evidence="2">Succinate dehydrogenase assembly factor 4, mitochondrial</fullName>
    </recommendedName>
</protein>
<dbReference type="GO" id="GO:0034553">
    <property type="term" value="P:mitochondrial respiratory chain complex II assembly"/>
    <property type="evidence" value="ECO:0007669"/>
    <property type="project" value="TreeGrafter"/>
</dbReference>
<gene>
    <name evidence="4" type="ORF">CspeluHIS016_0205990</name>
</gene>
<dbReference type="Proteomes" id="UP001222932">
    <property type="component" value="Unassembled WGS sequence"/>
</dbReference>
<comment type="caution">
    <text evidence="4">The sequence shown here is derived from an EMBL/GenBank/DDBJ whole genome shotgun (WGS) entry which is preliminary data.</text>
</comment>
<evidence type="ECO:0000256" key="3">
    <source>
        <dbReference type="SAM" id="MobiDB-lite"/>
    </source>
</evidence>
<dbReference type="AlphaFoldDB" id="A0AAD3TRC8"/>